<sequence length="128" mass="14823">MKLNFFKKAKPVVPNFEALYHSPLKDQYFYRTRQWLRGNNDNITIIDNTAPRVITMDPWPQMIFLDATGKQTINEYVNFIAGKYKNNVPADLDTTILSMIDLLLKENVICLSTVPREPDPQHQVPVSK</sequence>
<evidence type="ECO:0008006" key="3">
    <source>
        <dbReference type="Google" id="ProtNLM"/>
    </source>
</evidence>
<dbReference type="Proteomes" id="UP000659124">
    <property type="component" value="Unassembled WGS sequence"/>
</dbReference>
<evidence type="ECO:0000313" key="2">
    <source>
        <dbReference type="Proteomes" id="UP000659124"/>
    </source>
</evidence>
<organism evidence="1 2">
    <name type="scientific">Chitinophaga qingshengii</name>
    <dbReference type="NCBI Taxonomy" id="1569794"/>
    <lineage>
        <taxon>Bacteria</taxon>
        <taxon>Pseudomonadati</taxon>
        <taxon>Bacteroidota</taxon>
        <taxon>Chitinophagia</taxon>
        <taxon>Chitinophagales</taxon>
        <taxon>Chitinophagaceae</taxon>
        <taxon>Chitinophaga</taxon>
    </lineage>
</organism>
<evidence type="ECO:0000313" key="1">
    <source>
        <dbReference type="EMBL" id="MBC9929387.1"/>
    </source>
</evidence>
<accession>A0ABR7TG51</accession>
<protein>
    <recommendedName>
        <fullName evidence="3">PqqD family protein</fullName>
    </recommendedName>
</protein>
<dbReference type="RefSeq" id="WP_188086519.1">
    <property type="nucleotide sequence ID" value="NZ_JACVFC010000001.1"/>
</dbReference>
<comment type="caution">
    <text evidence="1">The sequence shown here is derived from an EMBL/GenBank/DDBJ whole genome shotgun (WGS) entry which is preliminary data.</text>
</comment>
<name>A0ABR7TG51_9BACT</name>
<dbReference type="EMBL" id="JACVFC010000001">
    <property type="protein sequence ID" value="MBC9929387.1"/>
    <property type="molecule type" value="Genomic_DNA"/>
</dbReference>
<reference evidence="1 2" key="1">
    <citation type="submission" date="2020-09" db="EMBL/GenBank/DDBJ databases">
        <title>Genome sequences of type strains of Chitinophaga qingshengii and Chitinophaga varians.</title>
        <authorList>
            <person name="Kittiwongwattana C."/>
        </authorList>
    </citation>
    <scope>NUCLEOTIDE SEQUENCE [LARGE SCALE GENOMIC DNA]</scope>
    <source>
        <strain evidence="1 2">JCM 30026</strain>
    </source>
</reference>
<gene>
    <name evidence="1" type="ORF">ICL07_03320</name>
</gene>
<keyword evidence="2" id="KW-1185">Reference proteome</keyword>
<proteinExistence type="predicted"/>